<dbReference type="SUPFAM" id="SSF48264">
    <property type="entry name" value="Cytochrome P450"/>
    <property type="match status" value="1"/>
</dbReference>
<evidence type="ECO:0000256" key="3">
    <source>
        <dbReference type="ARBA" id="ARBA00023002"/>
    </source>
</evidence>
<dbReference type="InterPro" id="IPR036396">
    <property type="entry name" value="Cyt_P450_sf"/>
</dbReference>
<protein>
    <recommendedName>
        <fullName evidence="10">Cytochrome P450</fullName>
    </recommendedName>
</protein>
<dbReference type="GO" id="GO:0004497">
    <property type="term" value="F:monooxygenase activity"/>
    <property type="evidence" value="ECO:0007669"/>
    <property type="project" value="UniProtKB-KW"/>
</dbReference>
<gene>
    <name evidence="8" type="ORF">P43SY_009425</name>
</gene>
<evidence type="ECO:0000256" key="5">
    <source>
        <dbReference type="PIRSR" id="PIRSR602401-1"/>
    </source>
</evidence>
<dbReference type="InterPro" id="IPR002401">
    <property type="entry name" value="Cyt_P450_E_grp-I"/>
</dbReference>
<evidence type="ECO:0000256" key="7">
    <source>
        <dbReference type="SAM" id="MobiDB-lite"/>
    </source>
</evidence>
<keyword evidence="2 5" id="KW-0479">Metal-binding</keyword>
<dbReference type="GO" id="GO:0005506">
    <property type="term" value="F:iron ion binding"/>
    <property type="evidence" value="ECO:0007669"/>
    <property type="project" value="InterPro"/>
</dbReference>
<dbReference type="GO" id="GO:0020037">
    <property type="term" value="F:heme binding"/>
    <property type="evidence" value="ECO:0007669"/>
    <property type="project" value="InterPro"/>
</dbReference>
<keyword evidence="3 6" id="KW-0560">Oxidoreductase</keyword>
<feature type="binding site" description="axial binding residue" evidence="5">
    <location>
        <position position="492"/>
    </location>
    <ligand>
        <name>heme</name>
        <dbReference type="ChEBI" id="CHEBI:30413"/>
    </ligand>
    <ligandPart>
        <name>Fe</name>
        <dbReference type="ChEBI" id="CHEBI:18248"/>
    </ligandPart>
</feature>
<evidence type="ECO:0000256" key="1">
    <source>
        <dbReference type="ARBA" id="ARBA00010617"/>
    </source>
</evidence>
<comment type="cofactor">
    <cofactor evidence="5">
        <name>heme</name>
        <dbReference type="ChEBI" id="CHEBI:30413"/>
    </cofactor>
</comment>
<evidence type="ECO:0000256" key="2">
    <source>
        <dbReference type="ARBA" id="ARBA00022723"/>
    </source>
</evidence>
<name>A0AAD5M4D4_PYTIN</name>
<dbReference type="GO" id="GO:0006629">
    <property type="term" value="P:lipid metabolic process"/>
    <property type="evidence" value="ECO:0007669"/>
    <property type="project" value="UniProtKB-ARBA"/>
</dbReference>
<dbReference type="Gene3D" id="1.10.630.10">
    <property type="entry name" value="Cytochrome P450"/>
    <property type="match status" value="1"/>
</dbReference>
<evidence type="ECO:0000256" key="4">
    <source>
        <dbReference type="ARBA" id="ARBA00023004"/>
    </source>
</evidence>
<dbReference type="InterPro" id="IPR017972">
    <property type="entry name" value="Cyt_P450_CS"/>
</dbReference>
<evidence type="ECO:0000313" key="8">
    <source>
        <dbReference type="EMBL" id="KAJ0403932.1"/>
    </source>
</evidence>
<comment type="similarity">
    <text evidence="1 6">Belongs to the cytochrome P450 family.</text>
</comment>
<dbReference type="PANTHER" id="PTHR24296">
    <property type="entry name" value="CYTOCHROME P450"/>
    <property type="match status" value="1"/>
</dbReference>
<evidence type="ECO:0000256" key="6">
    <source>
        <dbReference type="RuleBase" id="RU000461"/>
    </source>
</evidence>
<dbReference type="CDD" id="cd11064">
    <property type="entry name" value="CYP86A"/>
    <property type="match status" value="1"/>
</dbReference>
<dbReference type="PRINTS" id="PR00385">
    <property type="entry name" value="P450"/>
</dbReference>
<reference evidence="8" key="1">
    <citation type="submission" date="2021-12" db="EMBL/GenBank/DDBJ databases">
        <title>Prjna785345.</title>
        <authorList>
            <person name="Rujirawat T."/>
            <person name="Krajaejun T."/>
        </authorList>
    </citation>
    <scope>NUCLEOTIDE SEQUENCE</scope>
    <source>
        <strain evidence="8">Pi057C3</strain>
    </source>
</reference>
<evidence type="ECO:0008006" key="10">
    <source>
        <dbReference type="Google" id="ProtNLM"/>
    </source>
</evidence>
<dbReference type="GO" id="GO:0016705">
    <property type="term" value="F:oxidoreductase activity, acting on paired donors, with incorporation or reduction of molecular oxygen"/>
    <property type="evidence" value="ECO:0007669"/>
    <property type="project" value="InterPro"/>
</dbReference>
<dbReference type="PROSITE" id="PS00086">
    <property type="entry name" value="CYTOCHROME_P450"/>
    <property type="match status" value="1"/>
</dbReference>
<keyword evidence="4 5" id="KW-0408">Iron</keyword>
<dbReference type="Pfam" id="PF00067">
    <property type="entry name" value="p450"/>
    <property type="match status" value="1"/>
</dbReference>
<evidence type="ECO:0000313" key="9">
    <source>
        <dbReference type="Proteomes" id="UP001209570"/>
    </source>
</evidence>
<accession>A0AAD5M4D4</accession>
<organism evidence="8 9">
    <name type="scientific">Pythium insidiosum</name>
    <name type="common">Pythiosis disease agent</name>
    <dbReference type="NCBI Taxonomy" id="114742"/>
    <lineage>
        <taxon>Eukaryota</taxon>
        <taxon>Sar</taxon>
        <taxon>Stramenopiles</taxon>
        <taxon>Oomycota</taxon>
        <taxon>Peronosporomycetes</taxon>
        <taxon>Pythiales</taxon>
        <taxon>Pythiaceae</taxon>
        <taxon>Pythium</taxon>
    </lineage>
</organism>
<comment type="caution">
    <text evidence="8">The sequence shown here is derived from an EMBL/GenBank/DDBJ whole genome shotgun (WGS) entry which is preliminary data.</text>
</comment>
<feature type="region of interest" description="Disordered" evidence="7">
    <location>
        <begin position="283"/>
        <end position="303"/>
    </location>
</feature>
<dbReference type="InterPro" id="IPR001128">
    <property type="entry name" value="Cyt_P450"/>
</dbReference>
<proteinExistence type="inferred from homology"/>
<keyword evidence="5 6" id="KW-0349">Heme</keyword>
<keyword evidence="9" id="KW-1185">Reference proteome</keyword>
<dbReference type="EMBL" id="JAKCXM010000072">
    <property type="protein sequence ID" value="KAJ0403932.1"/>
    <property type="molecule type" value="Genomic_DNA"/>
</dbReference>
<keyword evidence="6" id="KW-0503">Monooxygenase</keyword>
<dbReference type="PRINTS" id="PR00463">
    <property type="entry name" value="EP450I"/>
</dbReference>
<dbReference type="Proteomes" id="UP001209570">
    <property type="component" value="Unassembled WGS sequence"/>
</dbReference>
<dbReference type="AlphaFoldDB" id="A0AAD5M4D4"/>
<sequence>MTSLLRSSALLPPALDVPLRWLLLLSLLLLLCATLLLDADKRARAVRHLPTPASTLPLLKNTLDIALFQRRRLYCWLLDETLRHGGRTWRLKVLGRPQTVVVASLETFDDVLKLQFEAFGKGETLPCIMRDVMGGGIIAADGPAWLEQRKAASALFSLQILRDNMDAVVRNHGVLLCQRLRELSRRDGPVDLKRLFDLFTLDVFTKIGFGVDLHGLEDDTNHLAAFDRCSQVLLQRFREPMWLWRVKRALSLGPERQLRRDVKALDALLADVISQSLADKTRRRRSDADADDGAAAGAGGRPTLRRKRSNVDCDLLSLFLDQQLREDAAVDAARLRDMAINFISAGRDTTSQSLAWFVLMMNREPSVLARIRAEIEHKLPRLRHANTVPSVQELQSLPFLEAAIRESLRLNPVVPLNSRTATRDVTLCDGTFVKAGTHVLLPIYALNRLPAVWGDDAAAFRPERWLDPATGELLATWTPARLASFSWGPRQCLGMRLALLELQMVLASVLSKFELTTARDPWSYSYAPSITLSIDGPLDVVVSAREQS</sequence>